<evidence type="ECO:0000313" key="2">
    <source>
        <dbReference type="Proteomes" id="UP001500507"/>
    </source>
</evidence>
<accession>A0ABN1MCN2</accession>
<protein>
    <submittedName>
        <fullName evidence="1">Thioredoxin family protein</fullName>
    </submittedName>
</protein>
<dbReference type="EMBL" id="BAAAFG010000001">
    <property type="protein sequence ID" value="GAA0870859.1"/>
    <property type="molecule type" value="Genomic_DNA"/>
</dbReference>
<comment type="caution">
    <text evidence="1">The sequence shown here is derived from an EMBL/GenBank/DDBJ whole genome shotgun (WGS) entry which is preliminary data.</text>
</comment>
<reference evidence="1 2" key="1">
    <citation type="journal article" date="2019" name="Int. J. Syst. Evol. Microbiol.">
        <title>The Global Catalogue of Microorganisms (GCM) 10K type strain sequencing project: providing services to taxonomists for standard genome sequencing and annotation.</title>
        <authorList>
            <consortium name="The Broad Institute Genomics Platform"/>
            <consortium name="The Broad Institute Genome Sequencing Center for Infectious Disease"/>
            <person name="Wu L."/>
            <person name="Ma J."/>
        </authorList>
    </citation>
    <scope>NUCLEOTIDE SEQUENCE [LARGE SCALE GENOMIC DNA]</scope>
    <source>
        <strain evidence="1 2">JCM 16082</strain>
    </source>
</reference>
<dbReference type="Proteomes" id="UP001500507">
    <property type="component" value="Unassembled WGS sequence"/>
</dbReference>
<proteinExistence type="predicted"/>
<gene>
    <name evidence="1" type="ORF">GCM10009117_00040</name>
</gene>
<organism evidence="1 2">
    <name type="scientific">Gangjinia marincola</name>
    <dbReference type="NCBI Taxonomy" id="578463"/>
    <lineage>
        <taxon>Bacteria</taxon>
        <taxon>Pseudomonadati</taxon>
        <taxon>Bacteroidota</taxon>
        <taxon>Flavobacteriia</taxon>
        <taxon>Flavobacteriales</taxon>
        <taxon>Flavobacteriaceae</taxon>
        <taxon>Gangjinia</taxon>
    </lineage>
</organism>
<name>A0ABN1MCN2_9FLAO</name>
<dbReference type="Gene3D" id="3.40.30.10">
    <property type="entry name" value="Glutaredoxin"/>
    <property type="match status" value="1"/>
</dbReference>
<evidence type="ECO:0000313" key="1">
    <source>
        <dbReference type="EMBL" id="GAA0870859.1"/>
    </source>
</evidence>
<sequence>MGILILSCQPENKKNKTTSFSGEIVNPIKDYVVLETTSKKTDTAFLTDKGEFYFSLDLDSAGLYRFSHYPEQQNIYLTPGDSLKLRLNTIEFDETLQFSGTRAAENNLLINLFLVDEHNDDLILTLYKKTPEEFEKISDSLSKQQFDRLTTLSQKHDFDPGFTRLISDLIQYETDYFKERYFYLLLKYNRSYLAMLPNDFFDYRDNINFNHPRLNKHLSITRFIDTYIQNKSIEDCDASYTQCFEHNNFDMLKRKIEIVRSLPLPQETTNYFLRKFGLKAIILANDTNHITSVLNLLDSMSNDRNNFEKIDNLAKIQQGYIPGNYISNPNLITPQKDTTNFKETVYKTTLIYTWSSRYPEHHINQHTIINNLKTQFEDMTFLGLNIDDDTDLWLDVMERYNYDPTDEYQLGKINLDRKLLYYYLDKTLLIDQGSKIIRGDLYLKDPLIVNKLDNSKKIFD</sequence>
<dbReference type="RefSeq" id="WP_343762144.1">
    <property type="nucleotide sequence ID" value="NZ_BAAAFG010000001.1"/>
</dbReference>
<keyword evidence="2" id="KW-1185">Reference proteome</keyword>